<name>A0A0C9ZF02_9AGAM</name>
<reference evidence="1 2" key="1">
    <citation type="submission" date="2014-04" db="EMBL/GenBank/DDBJ databases">
        <authorList>
            <consortium name="DOE Joint Genome Institute"/>
            <person name="Kuo A."/>
            <person name="Kohler A."/>
            <person name="Costa M.D."/>
            <person name="Nagy L.G."/>
            <person name="Floudas D."/>
            <person name="Copeland A."/>
            <person name="Barry K.W."/>
            <person name="Cichocki N."/>
            <person name="Veneault-Fourrey C."/>
            <person name="LaButti K."/>
            <person name="Lindquist E.A."/>
            <person name="Lipzen A."/>
            <person name="Lundell T."/>
            <person name="Morin E."/>
            <person name="Murat C."/>
            <person name="Sun H."/>
            <person name="Tunlid A."/>
            <person name="Henrissat B."/>
            <person name="Grigoriev I.V."/>
            <person name="Hibbett D.S."/>
            <person name="Martin F."/>
            <person name="Nordberg H.P."/>
            <person name="Cantor M.N."/>
            <person name="Hua S.X."/>
        </authorList>
    </citation>
    <scope>NUCLEOTIDE SEQUENCE [LARGE SCALE GENOMIC DNA]</scope>
    <source>
        <strain evidence="1 2">441</strain>
    </source>
</reference>
<reference evidence="2" key="2">
    <citation type="submission" date="2015-01" db="EMBL/GenBank/DDBJ databases">
        <title>Evolutionary Origins and Diversification of the Mycorrhizal Mutualists.</title>
        <authorList>
            <consortium name="DOE Joint Genome Institute"/>
            <consortium name="Mycorrhizal Genomics Consortium"/>
            <person name="Kohler A."/>
            <person name="Kuo A."/>
            <person name="Nagy L.G."/>
            <person name="Floudas D."/>
            <person name="Copeland A."/>
            <person name="Barry K.W."/>
            <person name="Cichocki N."/>
            <person name="Veneault-Fourrey C."/>
            <person name="LaButti K."/>
            <person name="Lindquist E.A."/>
            <person name="Lipzen A."/>
            <person name="Lundell T."/>
            <person name="Morin E."/>
            <person name="Murat C."/>
            <person name="Riley R."/>
            <person name="Ohm R."/>
            <person name="Sun H."/>
            <person name="Tunlid A."/>
            <person name="Henrissat B."/>
            <person name="Grigoriev I.V."/>
            <person name="Hibbett D.S."/>
            <person name="Martin F."/>
        </authorList>
    </citation>
    <scope>NUCLEOTIDE SEQUENCE [LARGE SCALE GENOMIC DNA]</scope>
    <source>
        <strain evidence="2">441</strain>
    </source>
</reference>
<organism evidence="1 2">
    <name type="scientific">Pisolithus microcarpus 441</name>
    <dbReference type="NCBI Taxonomy" id="765257"/>
    <lineage>
        <taxon>Eukaryota</taxon>
        <taxon>Fungi</taxon>
        <taxon>Dikarya</taxon>
        <taxon>Basidiomycota</taxon>
        <taxon>Agaricomycotina</taxon>
        <taxon>Agaricomycetes</taxon>
        <taxon>Agaricomycetidae</taxon>
        <taxon>Boletales</taxon>
        <taxon>Sclerodermatineae</taxon>
        <taxon>Pisolithaceae</taxon>
        <taxon>Pisolithus</taxon>
    </lineage>
</organism>
<proteinExistence type="predicted"/>
<protein>
    <submittedName>
        <fullName evidence="1">Uncharacterized protein</fullName>
    </submittedName>
</protein>
<evidence type="ECO:0000313" key="2">
    <source>
        <dbReference type="Proteomes" id="UP000054018"/>
    </source>
</evidence>
<sequence>MELSRPSFLPGNSEYHFESRVLGVSSFPIAAIHDECLVAALCLRDLDGRTYSVFRFPHLILTKCCPDAKILDAVYPA</sequence>
<dbReference type="EMBL" id="KN833802">
    <property type="protein sequence ID" value="KIK18543.1"/>
    <property type="molecule type" value="Genomic_DNA"/>
</dbReference>
<keyword evidence="2" id="KW-1185">Reference proteome</keyword>
<evidence type="ECO:0000313" key="1">
    <source>
        <dbReference type="EMBL" id="KIK18543.1"/>
    </source>
</evidence>
<dbReference type="AlphaFoldDB" id="A0A0C9ZF02"/>
<dbReference type="Proteomes" id="UP000054018">
    <property type="component" value="Unassembled WGS sequence"/>
</dbReference>
<accession>A0A0C9ZF02</accession>
<gene>
    <name evidence="1" type="ORF">PISMIDRAFT_684084</name>
</gene>
<dbReference type="HOGENOM" id="CLU_2638985_0_0_1"/>